<dbReference type="InterPro" id="IPR018647">
    <property type="entry name" value="SLFN_3-like_DNA/RNA_helicase"/>
</dbReference>
<dbReference type="CDD" id="cd10439">
    <property type="entry name" value="GIY-YIG_COG3410"/>
    <property type="match status" value="1"/>
</dbReference>
<evidence type="ECO:0000259" key="1">
    <source>
        <dbReference type="PROSITE" id="PS50164"/>
    </source>
</evidence>
<sequence>MTSSERTRIELLDFERSAVENWRDRRGRHHDWPVVYLIDNSTQIYVGETTRARVRLGQHLNNPEKSGLRQVRVIIDEEFNKSACLDLESRLIAWLHADTQFTPINRNDGQQNSNYFERESRYQAIFDEVFDRLRTAGYFSRSVPEIENLNLYKLSPFKALNDEQLVAVDRIVEGLFADLETGTPSTSVVQGGPGTGKTIVAIYLLKLLRDIQTATEDPEPEDDGRFNDYFQSGYREMLSRVNIGFIVPQQSLRKTIGKVFKRTPGLNKVQVLSPYTLAGSEEHWDLLIVDETHRLTHRGSGTTRGIFNQRNSQLFGDQAASRTAVDWVITKSDHQVFLIDGDQSVRPADVPSHVIKGLQRRASDAGRYYSLESQMRVSAGDDYLEFAQRLLTEQPVEAKVPPSYDLAFFDDLGAMRAEVLEKEASHGLSRLVAGYAWQWASKGKSGDEAPHDIELDGVSLRWNRTATDWIASDSSIAEVGSVHTVQGYDLNYAGVIIGPDIVWDEESQTIQAVRKNHFDREVRSTKDEEELLEYVRNAYYVLLTRGMLGTYIYVCDPALRERVRKMIDRTRI</sequence>
<dbReference type="Pfam" id="PF09848">
    <property type="entry name" value="SLFN-g3_helicase"/>
    <property type="match status" value="1"/>
</dbReference>
<dbReference type="PROSITE" id="PS50164">
    <property type="entry name" value="GIY_YIG"/>
    <property type="match status" value="1"/>
</dbReference>
<protein>
    <recommendedName>
        <fullName evidence="1">GIY-YIG domain-containing protein</fullName>
    </recommendedName>
</protein>
<gene>
    <name evidence="2" type="ORF">LEUCIP111803_01823</name>
</gene>
<name>A0A916NHK3_9MICO</name>
<dbReference type="RefSeq" id="WP_218115661.1">
    <property type="nucleotide sequence ID" value="NZ_CAJVAP010000020.1"/>
</dbReference>
<evidence type="ECO:0000313" key="2">
    <source>
        <dbReference type="EMBL" id="CAG7614845.1"/>
    </source>
</evidence>
<organism evidence="2 3">
    <name type="scientific">Leucobacter soli</name>
    <dbReference type="NCBI Taxonomy" id="2812850"/>
    <lineage>
        <taxon>Bacteria</taxon>
        <taxon>Bacillati</taxon>
        <taxon>Actinomycetota</taxon>
        <taxon>Actinomycetes</taxon>
        <taxon>Micrococcales</taxon>
        <taxon>Microbacteriaceae</taxon>
        <taxon>Leucobacter</taxon>
    </lineage>
</organism>
<reference evidence="2" key="1">
    <citation type="submission" date="2021-06" db="EMBL/GenBank/DDBJ databases">
        <authorList>
            <person name="Criscuolo A."/>
        </authorList>
    </citation>
    <scope>NUCLEOTIDE SEQUENCE</scope>
    <source>
        <strain evidence="2">CIP111803</strain>
    </source>
</reference>
<comment type="caution">
    <text evidence="2">The sequence shown here is derived from an EMBL/GenBank/DDBJ whole genome shotgun (WGS) entry which is preliminary data.</text>
</comment>
<evidence type="ECO:0000313" key="3">
    <source>
        <dbReference type="Proteomes" id="UP000693892"/>
    </source>
</evidence>
<dbReference type="InterPro" id="IPR000305">
    <property type="entry name" value="GIY-YIG_endonuc"/>
</dbReference>
<feature type="domain" description="GIY-YIG" evidence="1">
    <location>
        <begin position="31"/>
        <end position="103"/>
    </location>
</feature>
<keyword evidence="3" id="KW-1185">Reference proteome</keyword>
<accession>A0A916NHK3</accession>
<dbReference type="Proteomes" id="UP000693892">
    <property type="component" value="Unassembled WGS sequence"/>
</dbReference>
<dbReference type="EMBL" id="CAJVAP010000020">
    <property type="protein sequence ID" value="CAG7614845.1"/>
    <property type="molecule type" value="Genomic_DNA"/>
</dbReference>
<dbReference type="AlphaFoldDB" id="A0A916NHK3"/>
<proteinExistence type="predicted"/>